<evidence type="ECO:0000313" key="6">
    <source>
        <dbReference type="Proteomes" id="UP001559025"/>
    </source>
</evidence>
<dbReference type="PANTHER" id="PTHR43201:SF5">
    <property type="entry name" value="MEDIUM-CHAIN ACYL-COA LIGASE ACSF2, MITOCHONDRIAL"/>
    <property type="match status" value="1"/>
</dbReference>
<comment type="similarity">
    <text evidence="1">Belongs to the ATP-dependent AMP-binding enzyme family.</text>
</comment>
<evidence type="ECO:0000259" key="3">
    <source>
        <dbReference type="Pfam" id="PF00501"/>
    </source>
</evidence>
<dbReference type="PROSITE" id="PS00455">
    <property type="entry name" value="AMP_BINDING"/>
    <property type="match status" value="1"/>
</dbReference>
<feature type="domain" description="AMP-dependent synthetase/ligase" evidence="3">
    <location>
        <begin position="8"/>
        <end position="368"/>
    </location>
</feature>
<dbReference type="Pfam" id="PF13193">
    <property type="entry name" value="AMP-binding_C"/>
    <property type="match status" value="1"/>
</dbReference>
<dbReference type="InterPro" id="IPR042099">
    <property type="entry name" value="ANL_N_sf"/>
</dbReference>
<dbReference type="EMBL" id="JAZHFV010000001">
    <property type="protein sequence ID" value="MEX4006711.1"/>
    <property type="molecule type" value="Genomic_DNA"/>
</dbReference>
<dbReference type="Pfam" id="PF00501">
    <property type="entry name" value="AMP-binding"/>
    <property type="match status" value="1"/>
</dbReference>
<evidence type="ECO:0000259" key="4">
    <source>
        <dbReference type="Pfam" id="PF13193"/>
    </source>
</evidence>
<comment type="caution">
    <text evidence="5">The sequence shown here is derived from an EMBL/GenBank/DDBJ whole genome shotgun (WGS) entry which is preliminary data.</text>
</comment>
<dbReference type="PRINTS" id="PR00154">
    <property type="entry name" value="AMPBINDING"/>
</dbReference>
<keyword evidence="6" id="KW-1185">Reference proteome</keyword>
<dbReference type="InterPro" id="IPR020845">
    <property type="entry name" value="AMP-binding_CS"/>
</dbReference>
<dbReference type="InterPro" id="IPR020459">
    <property type="entry name" value="AMP-binding"/>
</dbReference>
<dbReference type="Proteomes" id="UP001559025">
    <property type="component" value="Unassembled WGS sequence"/>
</dbReference>
<proteinExistence type="inferred from homology"/>
<feature type="domain" description="AMP-binding enzyme C-terminal" evidence="4">
    <location>
        <begin position="418"/>
        <end position="493"/>
    </location>
</feature>
<protein>
    <submittedName>
        <fullName evidence="5">AMP-binding protein</fullName>
    </submittedName>
</protein>
<sequence>MNLADWLDATARAKPDAPAIFEGTELYATYAGFAARVRALAAGLQAAHDLKAGDRVAVFMKNCPAYLELFYAVWWFGGTIVPINSKLHPREAAWIVGDAGATVLVSDGDGLGADAGMPADCARIAVGSTQWSALFEQGEEDATPARVSGDDIAWLFYTSGTTGRPKGVMLTHWNMRVATLAYALDVDQPAPDQATIYAAPISHGAGIYNFVFVRAGGSHVFPLSRGFDPAEIEALSRHFGQAVMFAAPTMVKRMIEAAKASGYRGEGIRTIVYGGGPMYAADIDEALSLFGPRFVQIYGQGETPMTITSLPRELVADETHPQWRERRASVGQAMSCVEVRIANDGEDVQPGEAGEILVRGATVMKGYWRNENATAETLRDGWLHTGDIGRLDEDGFLTLTDRAKDLIISGGTNIYPREVEEVVARHPGVLEVSVVGQPSAEWGEDVVAFVVPRGEGACDAKVLDAWCRAEMASFKKPKRYVFCAELPKNSYGKVLKTELRRQVA</sequence>
<dbReference type="RefSeq" id="WP_368801957.1">
    <property type="nucleotide sequence ID" value="NZ_JAZHFV010000001.1"/>
</dbReference>
<accession>A0ABV3WPX5</accession>
<dbReference type="InterPro" id="IPR025110">
    <property type="entry name" value="AMP-bd_C"/>
</dbReference>
<evidence type="ECO:0000313" key="5">
    <source>
        <dbReference type="EMBL" id="MEX4006711.1"/>
    </source>
</evidence>
<evidence type="ECO:0000256" key="1">
    <source>
        <dbReference type="ARBA" id="ARBA00006432"/>
    </source>
</evidence>
<dbReference type="InterPro" id="IPR045851">
    <property type="entry name" value="AMP-bd_C_sf"/>
</dbReference>
<name>A0ABV3WPX5_9HYPH</name>
<gene>
    <name evidence="5" type="ORF">V1479_05300</name>
</gene>
<dbReference type="Gene3D" id="3.40.50.12780">
    <property type="entry name" value="N-terminal domain of ligase-like"/>
    <property type="match status" value="1"/>
</dbReference>
<organism evidence="5 6">
    <name type="scientific">Neoaquamicrobium sediminum</name>
    <dbReference type="NCBI Taxonomy" id="1849104"/>
    <lineage>
        <taxon>Bacteria</taxon>
        <taxon>Pseudomonadati</taxon>
        <taxon>Pseudomonadota</taxon>
        <taxon>Alphaproteobacteria</taxon>
        <taxon>Hyphomicrobiales</taxon>
        <taxon>Phyllobacteriaceae</taxon>
        <taxon>Neoaquamicrobium</taxon>
    </lineage>
</organism>
<dbReference type="Gene3D" id="3.30.300.30">
    <property type="match status" value="1"/>
</dbReference>
<evidence type="ECO:0000256" key="2">
    <source>
        <dbReference type="ARBA" id="ARBA00022598"/>
    </source>
</evidence>
<dbReference type="SUPFAM" id="SSF56801">
    <property type="entry name" value="Acetyl-CoA synthetase-like"/>
    <property type="match status" value="1"/>
</dbReference>
<dbReference type="InterPro" id="IPR000873">
    <property type="entry name" value="AMP-dep_synth/lig_dom"/>
</dbReference>
<dbReference type="PANTHER" id="PTHR43201">
    <property type="entry name" value="ACYL-COA SYNTHETASE"/>
    <property type="match status" value="1"/>
</dbReference>
<keyword evidence="2" id="KW-0436">Ligase</keyword>
<reference evidence="5 6" key="1">
    <citation type="submission" date="2024-01" db="EMBL/GenBank/DDBJ databases">
        <title>New evidence supports the origin of RcGTA from prophage.</title>
        <authorList>
            <person name="Xu Y."/>
            <person name="Liu B."/>
            <person name="Chen F."/>
        </authorList>
    </citation>
    <scope>NUCLEOTIDE SEQUENCE [LARGE SCALE GENOMIC DNA]</scope>
    <source>
        <strain evidence="5 6">CBW1107-2</strain>
    </source>
</reference>